<dbReference type="GO" id="GO:0016787">
    <property type="term" value="F:hydrolase activity"/>
    <property type="evidence" value="ECO:0007669"/>
    <property type="project" value="UniProtKB-KW"/>
</dbReference>
<evidence type="ECO:0000256" key="2">
    <source>
        <dbReference type="ARBA" id="ARBA00022801"/>
    </source>
</evidence>
<feature type="domain" description="Isochorismatase-like" evidence="3">
    <location>
        <begin position="1"/>
        <end position="75"/>
    </location>
</feature>
<accession>A0AAE1T1S4</accession>
<dbReference type="Pfam" id="PF00857">
    <property type="entry name" value="Isochorismatase"/>
    <property type="match status" value="1"/>
</dbReference>
<keyword evidence="2" id="KW-0378">Hydrolase</keyword>
<gene>
    <name evidence="4" type="ORF">RND71_002382</name>
</gene>
<dbReference type="AlphaFoldDB" id="A0AAE1T1S4"/>
<keyword evidence="5" id="KW-1185">Reference proteome</keyword>
<proteinExistence type="inferred from homology"/>
<evidence type="ECO:0000313" key="5">
    <source>
        <dbReference type="Proteomes" id="UP001291623"/>
    </source>
</evidence>
<protein>
    <recommendedName>
        <fullName evidence="3">Isochorismatase-like domain-containing protein</fullName>
    </recommendedName>
</protein>
<name>A0AAE1T1S4_9SOLA</name>
<evidence type="ECO:0000259" key="3">
    <source>
        <dbReference type="Pfam" id="PF00857"/>
    </source>
</evidence>
<dbReference type="InterPro" id="IPR036380">
    <property type="entry name" value="Isochorismatase-like_sf"/>
</dbReference>
<reference evidence="4" key="1">
    <citation type="submission" date="2023-12" db="EMBL/GenBank/DDBJ databases">
        <title>Genome assembly of Anisodus tanguticus.</title>
        <authorList>
            <person name="Wang Y.-J."/>
        </authorList>
    </citation>
    <scope>NUCLEOTIDE SEQUENCE</scope>
    <source>
        <strain evidence="4">KB-2021</strain>
        <tissue evidence="4">Leaf</tissue>
    </source>
</reference>
<dbReference type="SUPFAM" id="SSF52499">
    <property type="entry name" value="Isochorismatase-like hydrolases"/>
    <property type="match status" value="1"/>
</dbReference>
<evidence type="ECO:0000256" key="1">
    <source>
        <dbReference type="ARBA" id="ARBA00006336"/>
    </source>
</evidence>
<comment type="similarity">
    <text evidence="1">Belongs to the isochorismatase family.</text>
</comment>
<evidence type="ECO:0000313" key="4">
    <source>
        <dbReference type="EMBL" id="KAK4380520.1"/>
    </source>
</evidence>
<dbReference type="PANTHER" id="PTHR43540:SF6">
    <property type="entry name" value="ISOCHORISMATASE-LIKE DOMAIN-CONTAINING PROTEIN"/>
    <property type="match status" value="1"/>
</dbReference>
<dbReference type="EMBL" id="JAVYJV010000001">
    <property type="protein sequence ID" value="KAK4380520.1"/>
    <property type="molecule type" value="Genomic_DNA"/>
</dbReference>
<dbReference type="Proteomes" id="UP001291623">
    <property type="component" value="Unassembled WGS sequence"/>
</dbReference>
<sequence length="78" mass="9229">MQNYFYSMSKSILLAIKTTIEFCRRNSVPVIFTRHRHKSPNDYGMLYEWWNGDVIEDGTVEAELMPELDREIGTTIIR</sequence>
<dbReference type="InterPro" id="IPR000868">
    <property type="entry name" value="Isochorismatase-like_dom"/>
</dbReference>
<dbReference type="PANTHER" id="PTHR43540">
    <property type="entry name" value="PEROXYUREIDOACRYLATE/UREIDOACRYLATE AMIDOHYDROLASE-RELATED"/>
    <property type="match status" value="1"/>
</dbReference>
<dbReference type="InterPro" id="IPR050272">
    <property type="entry name" value="Isochorismatase-like_hydrls"/>
</dbReference>
<dbReference type="Gene3D" id="3.40.50.850">
    <property type="entry name" value="Isochorismatase-like"/>
    <property type="match status" value="1"/>
</dbReference>
<comment type="caution">
    <text evidence="4">The sequence shown here is derived from an EMBL/GenBank/DDBJ whole genome shotgun (WGS) entry which is preliminary data.</text>
</comment>
<organism evidence="4 5">
    <name type="scientific">Anisodus tanguticus</name>
    <dbReference type="NCBI Taxonomy" id="243964"/>
    <lineage>
        <taxon>Eukaryota</taxon>
        <taxon>Viridiplantae</taxon>
        <taxon>Streptophyta</taxon>
        <taxon>Embryophyta</taxon>
        <taxon>Tracheophyta</taxon>
        <taxon>Spermatophyta</taxon>
        <taxon>Magnoliopsida</taxon>
        <taxon>eudicotyledons</taxon>
        <taxon>Gunneridae</taxon>
        <taxon>Pentapetalae</taxon>
        <taxon>asterids</taxon>
        <taxon>lamiids</taxon>
        <taxon>Solanales</taxon>
        <taxon>Solanaceae</taxon>
        <taxon>Solanoideae</taxon>
        <taxon>Hyoscyameae</taxon>
        <taxon>Anisodus</taxon>
    </lineage>
</organism>